<evidence type="ECO:0000313" key="13">
    <source>
        <dbReference type="Proteomes" id="UP000825935"/>
    </source>
</evidence>
<dbReference type="FunFam" id="1.10.510.10:FF:000300">
    <property type="entry name" value="Calmodulin-binding receptor-like cytoplasmic kinase 3"/>
    <property type="match status" value="1"/>
</dbReference>
<dbReference type="Pfam" id="PF00069">
    <property type="entry name" value="Pkinase"/>
    <property type="match status" value="1"/>
</dbReference>
<sequence length="361" mass="40389">MAKQSSEWNFSCLFPCLNSSVNDNDIHDSKHLSQECLDVSVSPLKAVNGGAAIVFTMAELNKATSHFSKTCKLGEGGSGAVYRGKLCDGRAVAVKRAKKENYETRLSSQFRNEINVLAEIEHLNLVKLIGYLDEGDELILVVEHVSNGDLRQHLDCVFGNVLDMSTRLDIAIDVSHALNYLHLYAGNPIIHRDVKASNILLTENLRAKVSDFGFSRVGPDSGKTHVVTEVKGTAGYLDPEYLKTYKLSTKSDVYAFGIVLIELVTGRRPIEYDRLPDERITLRWAYGKFQKGRLEELVDPKLEVSECNLFVCEQMLQLAFQCCAPIRQDRPTMKKASEFLWMVRKDSQDLAQRCAPKVPGT</sequence>
<dbReference type="PANTHER" id="PTHR46008:SF48">
    <property type="entry name" value="PROTEIN KINASE DOMAIN-CONTAINING PROTEIN"/>
    <property type="match status" value="1"/>
</dbReference>
<accession>A0A8T2TQ10</accession>
<evidence type="ECO:0000259" key="11">
    <source>
        <dbReference type="PROSITE" id="PS50011"/>
    </source>
</evidence>
<dbReference type="PROSITE" id="PS00107">
    <property type="entry name" value="PROTEIN_KINASE_ATP"/>
    <property type="match status" value="1"/>
</dbReference>
<evidence type="ECO:0000256" key="10">
    <source>
        <dbReference type="RuleBase" id="RU000304"/>
    </source>
</evidence>
<dbReference type="InterPro" id="IPR011009">
    <property type="entry name" value="Kinase-like_dom_sf"/>
</dbReference>
<keyword evidence="2 10" id="KW-0723">Serine/threonine-protein kinase</keyword>
<dbReference type="SUPFAM" id="SSF56112">
    <property type="entry name" value="Protein kinase-like (PK-like)"/>
    <property type="match status" value="1"/>
</dbReference>
<evidence type="ECO:0000256" key="7">
    <source>
        <dbReference type="ARBA" id="ARBA00047899"/>
    </source>
</evidence>
<keyword evidence="13" id="KW-1185">Reference proteome</keyword>
<name>A0A8T2TQ10_CERRI</name>
<dbReference type="Gene3D" id="1.10.510.10">
    <property type="entry name" value="Transferase(Phosphotransferase) domain 1"/>
    <property type="match status" value="1"/>
</dbReference>
<dbReference type="EMBL" id="CM035417">
    <property type="protein sequence ID" value="KAH7423797.1"/>
    <property type="molecule type" value="Genomic_DNA"/>
</dbReference>
<organism evidence="12 13">
    <name type="scientific">Ceratopteris richardii</name>
    <name type="common">Triangle waterfern</name>
    <dbReference type="NCBI Taxonomy" id="49495"/>
    <lineage>
        <taxon>Eukaryota</taxon>
        <taxon>Viridiplantae</taxon>
        <taxon>Streptophyta</taxon>
        <taxon>Embryophyta</taxon>
        <taxon>Tracheophyta</taxon>
        <taxon>Polypodiopsida</taxon>
        <taxon>Polypodiidae</taxon>
        <taxon>Polypodiales</taxon>
        <taxon>Pteridineae</taxon>
        <taxon>Pteridaceae</taxon>
        <taxon>Parkerioideae</taxon>
        <taxon>Ceratopteris</taxon>
    </lineage>
</organism>
<comment type="catalytic activity">
    <reaction evidence="7">
        <text>L-threonyl-[protein] + ATP = O-phospho-L-threonyl-[protein] + ADP + H(+)</text>
        <dbReference type="Rhea" id="RHEA:46608"/>
        <dbReference type="Rhea" id="RHEA-COMP:11060"/>
        <dbReference type="Rhea" id="RHEA-COMP:11605"/>
        <dbReference type="ChEBI" id="CHEBI:15378"/>
        <dbReference type="ChEBI" id="CHEBI:30013"/>
        <dbReference type="ChEBI" id="CHEBI:30616"/>
        <dbReference type="ChEBI" id="CHEBI:61977"/>
        <dbReference type="ChEBI" id="CHEBI:456216"/>
        <dbReference type="EC" id="2.7.11.1"/>
    </reaction>
</comment>
<dbReference type="InterPro" id="IPR017441">
    <property type="entry name" value="Protein_kinase_ATP_BS"/>
</dbReference>
<comment type="caution">
    <text evidence="12">The sequence shown here is derived from an EMBL/GenBank/DDBJ whole genome shotgun (WGS) entry which is preliminary data.</text>
</comment>
<evidence type="ECO:0000256" key="6">
    <source>
        <dbReference type="ARBA" id="ARBA00022840"/>
    </source>
</evidence>
<gene>
    <name evidence="12" type="ORF">KP509_12G074200</name>
</gene>
<evidence type="ECO:0000256" key="9">
    <source>
        <dbReference type="PROSITE-ProRule" id="PRU10141"/>
    </source>
</evidence>
<protein>
    <recommendedName>
        <fullName evidence="1">non-specific serine/threonine protein kinase</fullName>
        <ecNumber evidence="1">2.7.11.1</ecNumber>
    </recommendedName>
</protein>
<dbReference type="EMBL" id="CM035417">
    <property type="protein sequence ID" value="KAH7423801.1"/>
    <property type="molecule type" value="Genomic_DNA"/>
</dbReference>
<evidence type="ECO:0000256" key="1">
    <source>
        <dbReference type="ARBA" id="ARBA00012513"/>
    </source>
</evidence>
<dbReference type="EMBL" id="CM035417">
    <property type="protein sequence ID" value="KAH7423798.1"/>
    <property type="molecule type" value="Genomic_DNA"/>
</dbReference>
<evidence type="ECO:0000256" key="5">
    <source>
        <dbReference type="ARBA" id="ARBA00022777"/>
    </source>
</evidence>
<comment type="catalytic activity">
    <reaction evidence="8">
        <text>L-seryl-[protein] + ATP = O-phospho-L-seryl-[protein] + ADP + H(+)</text>
        <dbReference type="Rhea" id="RHEA:17989"/>
        <dbReference type="Rhea" id="RHEA-COMP:9863"/>
        <dbReference type="Rhea" id="RHEA-COMP:11604"/>
        <dbReference type="ChEBI" id="CHEBI:15378"/>
        <dbReference type="ChEBI" id="CHEBI:29999"/>
        <dbReference type="ChEBI" id="CHEBI:30616"/>
        <dbReference type="ChEBI" id="CHEBI:83421"/>
        <dbReference type="ChEBI" id="CHEBI:456216"/>
        <dbReference type="EC" id="2.7.11.1"/>
    </reaction>
</comment>
<evidence type="ECO:0000313" key="12">
    <source>
        <dbReference type="EMBL" id="KAH7423796.1"/>
    </source>
</evidence>
<dbReference type="Gene3D" id="3.30.200.20">
    <property type="entry name" value="Phosphorylase Kinase, domain 1"/>
    <property type="match status" value="1"/>
</dbReference>
<dbReference type="InterPro" id="IPR000719">
    <property type="entry name" value="Prot_kinase_dom"/>
</dbReference>
<proteinExistence type="inferred from homology"/>
<dbReference type="PROSITE" id="PS00108">
    <property type="entry name" value="PROTEIN_KINASE_ST"/>
    <property type="match status" value="1"/>
</dbReference>
<dbReference type="CDD" id="cd14066">
    <property type="entry name" value="STKc_IRAK"/>
    <property type="match status" value="1"/>
</dbReference>
<dbReference type="Proteomes" id="UP000825935">
    <property type="component" value="Chromosome 12"/>
</dbReference>
<dbReference type="OrthoDB" id="4062651at2759"/>
<feature type="domain" description="Protein kinase" evidence="11">
    <location>
        <begin position="67"/>
        <end position="340"/>
    </location>
</feature>
<keyword evidence="4 9" id="KW-0547">Nucleotide-binding</keyword>
<evidence type="ECO:0000256" key="4">
    <source>
        <dbReference type="ARBA" id="ARBA00022741"/>
    </source>
</evidence>
<dbReference type="PROSITE" id="PS50011">
    <property type="entry name" value="PROTEIN_KINASE_DOM"/>
    <property type="match status" value="1"/>
</dbReference>
<evidence type="ECO:0000256" key="2">
    <source>
        <dbReference type="ARBA" id="ARBA00022527"/>
    </source>
</evidence>
<keyword evidence="6 9" id="KW-0067">ATP-binding</keyword>
<evidence type="ECO:0000256" key="3">
    <source>
        <dbReference type="ARBA" id="ARBA00022679"/>
    </source>
</evidence>
<evidence type="ECO:0000256" key="8">
    <source>
        <dbReference type="ARBA" id="ARBA00048679"/>
    </source>
</evidence>
<dbReference type="InterPro" id="IPR008271">
    <property type="entry name" value="Ser/Thr_kinase_AS"/>
</dbReference>
<dbReference type="OMA" id="SQITHEM"/>
<feature type="binding site" evidence="9">
    <location>
        <position position="99"/>
    </location>
    <ligand>
        <name>ATP</name>
        <dbReference type="ChEBI" id="CHEBI:30616"/>
    </ligand>
</feature>
<dbReference type="GO" id="GO:0004674">
    <property type="term" value="F:protein serine/threonine kinase activity"/>
    <property type="evidence" value="ECO:0007669"/>
    <property type="project" value="UniProtKB-KW"/>
</dbReference>
<reference evidence="12" key="1">
    <citation type="submission" date="2021-08" db="EMBL/GenBank/DDBJ databases">
        <title>WGS assembly of Ceratopteris richardii.</title>
        <authorList>
            <person name="Marchant D.B."/>
            <person name="Chen G."/>
            <person name="Jenkins J."/>
            <person name="Shu S."/>
            <person name="Leebens-Mack J."/>
            <person name="Grimwood J."/>
            <person name="Schmutz J."/>
            <person name="Soltis P."/>
            <person name="Soltis D."/>
            <person name="Chen Z.-H."/>
        </authorList>
    </citation>
    <scope>NUCLEOTIDE SEQUENCE</scope>
    <source>
        <strain evidence="12">Whitten #5841</strain>
        <tissue evidence="12">Leaf</tissue>
    </source>
</reference>
<comment type="similarity">
    <text evidence="10">Belongs to the protein kinase superfamily.</text>
</comment>
<dbReference type="EMBL" id="CM035417">
    <property type="protein sequence ID" value="KAH7423796.1"/>
    <property type="molecule type" value="Genomic_DNA"/>
</dbReference>
<dbReference type="EC" id="2.7.11.1" evidence="1"/>
<dbReference type="AlphaFoldDB" id="A0A8T2TQ10"/>
<dbReference type="PANTHER" id="PTHR46008">
    <property type="entry name" value="LEAF RUST 10 DISEASE-RESISTANCE LOCUS RECEPTOR-LIKE PROTEIN KINASE-LIKE 1.4"/>
    <property type="match status" value="1"/>
</dbReference>
<keyword evidence="3" id="KW-0808">Transferase</keyword>
<dbReference type="GO" id="GO:0005524">
    <property type="term" value="F:ATP binding"/>
    <property type="evidence" value="ECO:0007669"/>
    <property type="project" value="UniProtKB-UniRule"/>
</dbReference>
<keyword evidence="5" id="KW-0418">Kinase</keyword>
<dbReference type="SMART" id="SM00220">
    <property type="entry name" value="S_TKc"/>
    <property type="match status" value="1"/>
</dbReference>